<evidence type="ECO:0000256" key="1">
    <source>
        <dbReference type="ARBA" id="ARBA00022737"/>
    </source>
</evidence>
<dbReference type="InterPro" id="IPR051709">
    <property type="entry name" value="Ub-ligase/GTPase-reg"/>
</dbReference>
<name>A0A146KPP0_LYGHE</name>
<dbReference type="InterPro" id="IPR009091">
    <property type="entry name" value="RCC1/BLIP-II"/>
</dbReference>
<proteinExistence type="predicted"/>
<evidence type="ECO:0000313" key="2">
    <source>
        <dbReference type="EMBL" id="JAP98387.1"/>
    </source>
</evidence>
<keyword evidence="1" id="KW-0677">Repeat</keyword>
<dbReference type="AlphaFoldDB" id="A0A146KPP0"/>
<accession>A0A146KPP0</accession>
<dbReference type="PANTHER" id="PTHR45622:SF70">
    <property type="entry name" value="SECRETION-REGULATING GUANINE NUCLEOTIDE EXCHANGE FACTOR"/>
    <property type="match status" value="1"/>
</dbReference>
<dbReference type="SUPFAM" id="SSF50985">
    <property type="entry name" value="RCC1/BLIP-II"/>
    <property type="match status" value="1"/>
</dbReference>
<protein>
    <submittedName>
        <fullName evidence="2">X-linked retinitis pigmentosa GTPase regulator</fullName>
    </submittedName>
</protein>
<dbReference type="EMBL" id="GDHC01020241">
    <property type="protein sequence ID" value="JAP98387.1"/>
    <property type="molecule type" value="Transcribed_RNA"/>
</dbReference>
<dbReference type="PANTHER" id="PTHR45622">
    <property type="entry name" value="UBIQUITIN-PROTEIN LIGASE E3A-RELATED"/>
    <property type="match status" value="1"/>
</dbReference>
<dbReference type="Gene3D" id="2.130.10.30">
    <property type="entry name" value="Regulator of chromosome condensation 1/beta-lactamase-inhibitor protein II"/>
    <property type="match status" value="2"/>
</dbReference>
<organism evidence="2">
    <name type="scientific">Lygus hesperus</name>
    <name type="common">Western plant bug</name>
    <dbReference type="NCBI Taxonomy" id="30085"/>
    <lineage>
        <taxon>Eukaryota</taxon>
        <taxon>Metazoa</taxon>
        <taxon>Ecdysozoa</taxon>
        <taxon>Arthropoda</taxon>
        <taxon>Hexapoda</taxon>
        <taxon>Insecta</taxon>
        <taxon>Pterygota</taxon>
        <taxon>Neoptera</taxon>
        <taxon>Paraneoptera</taxon>
        <taxon>Hemiptera</taxon>
        <taxon>Heteroptera</taxon>
        <taxon>Panheteroptera</taxon>
        <taxon>Cimicomorpha</taxon>
        <taxon>Miridae</taxon>
        <taxon>Mirini</taxon>
        <taxon>Lygus</taxon>
    </lineage>
</organism>
<sequence length="396" mass="44121">MSLPTNVAADEFNRLELTVTQDELENYPLMKRLTKHEQEEVVFFNVFVRPSNNITVMYITSDDNVYGMGENGYDVNILAMEGLHFRCDQVYRPIRVLGLSKKRIKAISIGGVIGAALDHDGALLWWGKDVTWKIDEIILPEEVGYRDTKFTTFSCGYAMLAAVDIKGQVYVWGPYDFNTNNYQYSHLIKFEQPVTNLSCGHSHLAVVSDGRAFTCGLGTLGQRGFSSYSPTVKNRDNKNEIKLDEPCKFVACGPFSTFFVTISGKLWACGANCGQYGYLGVSSKEYIVNIPKQVALHSNVNYVLTSCDPIDYCTTLAFTDDGLYSWNGEGIGTPCKVDVEEAHFIASMCPKNVMIRVQHPSPPRPLPLSVVLLGKLDVASKLIKDLNLELEKLTVS</sequence>
<reference evidence="2" key="1">
    <citation type="journal article" date="2016" name="Gigascience">
        <title>De novo construction of an expanded transcriptome assembly for the western tarnished plant bug, Lygus hesperus.</title>
        <authorList>
            <person name="Tassone E.E."/>
            <person name="Geib S.M."/>
            <person name="Hall B."/>
            <person name="Fabrick J.A."/>
            <person name="Brent C.S."/>
            <person name="Hull J.J."/>
        </authorList>
    </citation>
    <scope>NUCLEOTIDE SEQUENCE</scope>
</reference>
<dbReference type="GO" id="GO:0005737">
    <property type="term" value="C:cytoplasm"/>
    <property type="evidence" value="ECO:0007669"/>
    <property type="project" value="TreeGrafter"/>
</dbReference>
<gene>
    <name evidence="2" type="primary">RPGR_0</name>
    <name evidence="2" type="ORF">g.78120</name>
</gene>